<reference evidence="1" key="1">
    <citation type="journal article" date="2015" name="Nature">
        <title>Complex archaea that bridge the gap between prokaryotes and eukaryotes.</title>
        <authorList>
            <person name="Spang A."/>
            <person name="Saw J.H."/>
            <person name="Jorgensen S.L."/>
            <person name="Zaremba-Niedzwiedzka K."/>
            <person name="Martijn J."/>
            <person name="Lind A.E."/>
            <person name="van Eijk R."/>
            <person name="Schleper C."/>
            <person name="Guy L."/>
            <person name="Ettema T.J."/>
        </authorList>
    </citation>
    <scope>NUCLEOTIDE SEQUENCE</scope>
</reference>
<accession>A0A0F9KPG1</accession>
<name>A0A0F9KPG1_9ZZZZ</name>
<organism evidence="1">
    <name type="scientific">marine sediment metagenome</name>
    <dbReference type="NCBI Taxonomy" id="412755"/>
    <lineage>
        <taxon>unclassified sequences</taxon>
        <taxon>metagenomes</taxon>
        <taxon>ecological metagenomes</taxon>
    </lineage>
</organism>
<gene>
    <name evidence="1" type="ORF">LCGC14_1305880</name>
</gene>
<protein>
    <submittedName>
        <fullName evidence="1">Uncharacterized protein</fullName>
    </submittedName>
</protein>
<dbReference type="InterPro" id="IPR046666">
    <property type="entry name" value="DUF6775"/>
</dbReference>
<proteinExistence type="predicted"/>
<sequence length="268" mass="31796">MAKSCMRKLYLKKVILYNETSSKNFNHHEIGEYIKEMIPSSHVEFRKQFFNPRNDTAVELAKIKVRNLDSVSFYQPLYGEIEFEKKILEDPDKASPAVLYDGMRLQQITRESILKGERNMDYLHIVFTKRFFASFDDNDRRYHARVAIFGFPNIISTTGVVEAPAKPKKYYKLRNKFSNLGLAFVENKLKEELHGQFIDYEDERMTQVMKGYSLQAIFYHLFHQSFCLDKNCQLYNGHWQEEVIHAHIKSGRLCSYHDEMLRRYTSEN</sequence>
<dbReference type="Pfam" id="PF20565">
    <property type="entry name" value="DUF6775"/>
    <property type="match status" value="1"/>
</dbReference>
<dbReference type="AlphaFoldDB" id="A0A0F9KPG1"/>
<dbReference type="EMBL" id="LAZR01007663">
    <property type="protein sequence ID" value="KKM83783.1"/>
    <property type="molecule type" value="Genomic_DNA"/>
</dbReference>
<evidence type="ECO:0000313" key="1">
    <source>
        <dbReference type="EMBL" id="KKM83783.1"/>
    </source>
</evidence>
<comment type="caution">
    <text evidence="1">The sequence shown here is derived from an EMBL/GenBank/DDBJ whole genome shotgun (WGS) entry which is preliminary data.</text>
</comment>